<protein>
    <submittedName>
        <fullName evidence="2">Uncharacterized protein</fullName>
    </submittedName>
</protein>
<gene>
    <name evidence="2" type="ORF">EMLJLAPB_00125</name>
</gene>
<evidence type="ECO:0000256" key="1">
    <source>
        <dbReference type="SAM" id="Phobius"/>
    </source>
</evidence>
<reference evidence="2" key="1">
    <citation type="submission" date="2020-10" db="EMBL/GenBank/DDBJ databases">
        <authorList>
            <person name="Hahn C.J."/>
            <person name="Laso-Perez R."/>
            <person name="Vulcano F."/>
            <person name="Vaziourakis K.-M."/>
            <person name="Stokke R."/>
            <person name="Steen I.H."/>
            <person name="Teske A."/>
            <person name="Boetius A."/>
            <person name="Liebeke M."/>
            <person name="Amann R."/>
            <person name="Knittel K."/>
        </authorList>
    </citation>
    <scope>NUCLEOTIDE SEQUENCE</scope>
    <source>
        <strain evidence="2">Gfbio:e3339647-f889-4370-9287-4fb5cb688e4c:AG392D22_GoMArc1</strain>
    </source>
</reference>
<proteinExistence type="predicted"/>
<feature type="transmembrane region" description="Helical" evidence="1">
    <location>
        <begin position="28"/>
        <end position="48"/>
    </location>
</feature>
<dbReference type="EMBL" id="CAJHIS010000002">
    <property type="protein sequence ID" value="CAD6491350.1"/>
    <property type="molecule type" value="Genomic_DNA"/>
</dbReference>
<sequence length="52" mass="5700">MGSVVVVYWDPGFLPKKDSISSFSTLDIFVNSCGFGDTVFIAILICYVSKEC</sequence>
<dbReference type="AlphaFoldDB" id="A0A811T6Q6"/>
<accession>A0A811T6Q6</accession>
<dbReference type="Proteomes" id="UP000634805">
    <property type="component" value="Unassembled WGS sequence"/>
</dbReference>
<comment type="caution">
    <text evidence="2">The sequence shown here is derived from an EMBL/GenBank/DDBJ whole genome shotgun (WGS) entry which is preliminary data.</text>
</comment>
<keyword evidence="1" id="KW-0472">Membrane</keyword>
<organism evidence="2 3">
    <name type="scientific">Candidatus Argoarchaeum ethanivorans</name>
    <dbReference type="NCBI Taxonomy" id="2608793"/>
    <lineage>
        <taxon>Archaea</taxon>
        <taxon>Methanobacteriati</taxon>
        <taxon>Methanobacteriota</taxon>
        <taxon>Stenosarchaea group</taxon>
        <taxon>Methanomicrobia</taxon>
        <taxon>Methanosarcinales</taxon>
        <taxon>Methanosarcinales incertae sedis</taxon>
        <taxon>GOM Arc I cluster</taxon>
        <taxon>Candidatus Argoarchaeum</taxon>
    </lineage>
</organism>
<name>A0A811T6Q6_9EURY</name>
<evidence type="ECO:0000313" key="3">
    <source>
        <dbReference type="Proteomes" id="UP000634805"/>
    </source>
</evidence>
<evidence type="ECO:0000313" key="2">
    <source>
        <dbReference type="EMBL" id="CAD6491350.1"/>
    </source>
</evidence>
<keyword evidence="1" id="KW-0812">Transmembrane</keyword>
<keyword evidence="1" id="KW-1133">Transmembrane helix</keyword>